<evidence type="ECO:0000313" key="10">
    <source>
        <dbReference type="EMBL" id="EIJ35568.1"/>
    </source>
</evidence>
<proteinExistence type="predicted"/>
<accession>A0A656HF66</accession>
<keyword evidence="2" id="KW-1003">Cell membrane</keyword>
<evidence type="ECO:0000256" key="3">
    <source>
        <dbReference type="ARBA" id="ARBA00022676"/>
    </source>
</evidence>
<evidence type="ECO:0000256" key="5">
    <source>
        <dbReference type="ARBA" id="ARBA00022692"/>
    </source>
</evidence>
<evidence type="ECO:0000256" key="2">
    <source>
        <dbReference type="ARBA" id="ARBA00022475"/>
    </source>
</evidence>
<dbReference type="Proteomes" id="UP000005317">
    <property type="component" value="Unassembled WGS sequence"/>
</dbReference>
<dbReference type="PANTHER" id="PTHR33908">
    <property type="entry name" value="MANNOSYLTRANSFERASE YKCB-RELATED"/>
    <property type="match status" value="1"/>
</dbReference>
<sequence precursor="true">MIERNPSLTLPLSGGGTGTASLAPPLIRGGWEGFLLFLFILLLTAYRAWVLATNGLNLYVDEAQYWYWAQALDWGYYSKPPVIAALIAGTTSVCGDSEWCVRSGSLLLYPLSTWLLFLVARKLFDARVALLAAVLFFTLPAVSLSSILISTDVALFFCWTLALYAFVFALDSDSLDDWILLGVALGLGMLSKYTMGIFLVSALMYVFVARRWDMLRNPKAWVAVLVMLLIFAPNLWWNWQHDFPTFQHTADIAAGTGGGTLHWDEFGEFIGGQFGVFGLVLFPLFLWVIVRGKVKHKTLLLSFALPFFLIIAMQALFGRANANWAAPTYVTATLLVAGWWQGRWKTFAVALAINVLLGLLVYHPAPLNHLLKTDVQKRLKGWGAIGQQYLAIQQQYPDAILLSDGRDVLSELVYYARPQGLRGVSWNPHNQLRHHYDLVTTLADKVGKDFLLVTPGAPPDGLPAHFANMQQVGTLEADIHPSWRLHYNVFLLKAFRGLVSP</sequence>
<reference evidence="11" key="1">
    <citation type="journal article" date="2011" name="Stand. Genomic Sci.">
        <title>Genome sequence of the filamentous, gliding Thiothrix nivea neotype strain (JP2(T)).</title>
        <authorList>
            <person name="Lapidus A."/>
            <person name="Nolan M."/>
            <person name="Lucas S."/>
            <person name="Glavina Del Rio T."/>
            <person name="Tice H."/>
            <person name="Cheng J.F."/>
            <person name="Tapia R."/>
            <person name="Han C."/>
            <person name="Goodwin L."/>
            <person name="Pitluck S."/>
            <person name="Liolios K."/>
            <person name="Pagani I."/>
            <person name="Ivanova N."/>
            <person name="Huntemann M."/>
            <person name="Mavromatis K."/>
            <person name="Mikhailova N."/>
            <person name="Pati A."/>
            <person name="Chen A."/>
            <person name="Palaniappan K."/>
            <person name="Land M."/>
            <person name="Brambilla E.M."/>
            <person name="Rohde M."/>
            <person name="Abt B."/>
            <person name="Verbarg S."/>
            <person name="Goker M."/>
            <person name="Bristow J."/>
            <person name="Eisen J.A."/>
            <person name="Markowitz V."/>
            <person name="Hugenholtz P."/>
            <person name="Kyrpides N.C."/>
            <person name="Klenk H.P."/>
            <person name="Woyke T."/>
        </authorList>
    </citation>
    <scope>NUCLEOTIDE SEQUENCE [LARGE SCALE GENOMIC DNA]</scope>
    <source>
        <strain evidence="11">ATCC 35100 / DSM 5205 / JP2</strain>
    </source>
</reference>
<dbReference type="EMBL" id="JH651384">
    <property type="protein sequence ID" value="EIJ35568.1"/>
    <property type="molecule type" value="Genomic_DNA"/>
</dbReference>
<keyword evidence="6 8" id="KW-1133">Transmembrane helix</keyword>
<feature type="transmembrane region" description="Helical" evidence="8">
    <location>
        <begin position="323"/>
        <end position="340"/>
    </location>
</feature>
<feature type="transmembrane region" description="Helical" evidence="8">
    <location>
        <begin position="130"/>
        <end position="149"/>
    </location>
</feature>
<dbReference type="GO" id="GO:0009103">
    <property type="term" value="P:lipopolysaccharide biosynthetic process"/>
    <property type="evidence" value="ECO:0007669"/>
    <property type="project" value="UniProtKB-ARBA"/>
</dbReference>
<gene>
    <name evidence="10" type="ORF">Thini_3042</name>
</gene>
<dbReference type="PANTHER" id="PTHR33908:SF11">
    <property type="entry name" value="MEMBRANE PROTEIN"/>
    <property type="match status" value="1"/>
</dbReference>
<keyword evidence="4 10" id="KW-0808">Transferase</keyword>
<dbReference type="GO" id="GO:0005886">
    <property type="term" value="C:plasma membrane"/>
    <property type="evidence" value="ECO:0007669"/>
    <property type="project" value="UniProtKB-SubCell"/>
</dbReference>
<comment type="subcellular location">
    <subcellularLocation>
        <location evidence="1">Cell membrane</location>
        <topology evidence="1">Multi-pass membrane protein</topology>
    </subcellularLocation>
</comment>
<name>A0A656HF66_THINJ</name>
<dbReference type="InterPro" id="IPR050297">
    <property type="entry name" value="LipidA_mod_glycosyltrf_83"/>
</dbReference>
<protein>
    <submittedName>
        <fullName evidence="10">Glycosyl transferase family 39</fullName>
    </submittedName>
</protein>
<evidence type="ECO:0000313" key="11">
    <source>
        <dbReference type="Proteomes" id="UP000005317"/>
    </source>
</evidence>
<dbReference type="InterPro" id="IPR038731">
    <property type="entry name" value="RgtA/B/C-like"/>
</dbReference>
<keyword evidence="7 8" id="KW-0472">Membrane</keyword>
<feature type="transmembrane region" description="Helical" evidence="8">
    <location>
        <begin position="347"/>
        <end position="365"/>
    </location>
</feature>
<dbReference type="GO" id="GO:0016763">
    <property type="term" value="F:pentosyltransferase activity"/>
    <property type="evidence" value="ECO:0007669"/>
    <property type="project" value="TreeGrafter"/>
</dbReference>
<organism evidence="10 11">
    <name type="scientific">Thiothrix nivea (strain ATCC 35100 / DSM 5205 / JP2)</name>
    <dbReference type="NCBI Taxonomy" id="870187"/>
    <lineage>
        <taxon>Bacteria</taxon>
        <taxon>Pseudomonadati</taxon>
        <taxon>Pseudomonadota</taxon>
        <taxon>Gammaproteobacteria</taxon>
        <taxon>Thiotrichales</taxon>
        <taxon>Thiotrichaceae</taxon>
        <taxon>Thiothrix</taxon>
    </lineage>
</organism>
<feature type="transmembrane region" description="Helical" evidence="8">
    <location>
        <begin position="178"/>
        <end position="208"/>
    </location>
</feature>
<dbReference type="AlphaFoldDB" id="A0A656HF66"/>
<evidence type="ECO:0000256" key="8">
    <source>
        <dbReference type="SAM" id="Phobius"/>
    </source>
</evidence>
<feature type="transmembrane region" description="Helical" evidence="8">
    <location>
        <begin position="269"/>
        <end position="290"/>
    </location>
</feature>
<feature type="transmembrane region" description="Helical" evidence="8">
    <location>
        <begin position="154"/>
        <end position="172"/>
    </location>
</feature>
<evidence type="ECO:0000256" key="7">
    <source>
        <dbReference type="ARBA" id="ARBA00023136"/>
    </source>
</evidence>
<dbReference type="Pfam" id="PF13231">
    <property type="entry name" value="PMT_2"/>
    <property type="match status" value="1"/>
</dbReference>
<evidence type="ECO:0000259" key="9">
    <source>
        <dbReference type="Pfam" id="PF13231"/>
    </source>
</evidence>
<feature type="transmembrane region" description="Helical" evidence="8">
    <location>
        <begin position="220"/>
        <end position="239"/>
    </location>
</feature>
<keyword evidence="3" id="KW-0328">Glycosyltransferase</keyword>
<keyword evidence="5 8" id="KW-0812">Transmembrane</keyword>
<dbReference type="OrthoDB" id="108054at2"/>
<evidence type="ECO:0000256" key="4">
    <source>
        <dbReference type="ARBA" id="ARBA00022679"/>
    </source>
</evidence>
<evidence type="ECO:0000256" key="1">
    <source>
        <dbReference type="ARBA" id="ARBA00004651"/>
    </source>
</evidence>
<feature type="transmembrane region" description="Helical" evidence="8">
    <location>
        <begin position="34"/>
        <end position="56"/>
    </location>
</feature>
<evidence type="ECO:0000256" key="6">
    <source>
        <dbReference type="ARBA" id="ARBA00022989"/>
    </source>
</evidence>
<keyword evidence="11" id="KW-1185">Reference proteome</keyword>
<feature type="transmembrane region" description="Helical" evidence="8">
    <location>
        <begin position="299"/>
        <end position="317"/>
    </location>
</feature>
<feature type="domain" description="Glycosyltransferase RgtA/B/C/D-like" evidence="9">
    <location>
        <begin position="78"/>
        <end position="237"/>
    </location>
</feature>